<sequence length="240" mass="25745">MTDIILCHLQHVSCLFGYANWNNADAIDANLNEPAHDAANIDADLVVESEAEEQAIPDSAQISLFDAAPSILTGQQQAKCPALVHTFLPPCTHRQAVQPIVPPLQPADALFPLINNAASTATLNVSMEEIDSSSDESATAATSISMATQSAVNAVYSTCMRYSEFTSKVYTRCARPLDAHCALVSGDPVCFCNKCGTEMAENARANAELRQGGEYNALETELSQYFIGSSTGQFEQFAMI</sequence>
<evidence type="ECO:0000313" key="2">
    <source>
        <dbReference type="WBParaSite" id="PSAMB.scaffold10339size4147.g33232.t1"/>
    </source>
</evidence>
<protein>
    <submittedName>
        <fullName evidence="2">Uncharacterized protein</fullName>
    </submittedName>
</protein>
<dbReference type="WBParaSite" id="PSAMB.scaffold10339size4147.g33232.t1">
    <property type="protein sequence ID" value="PSAMB.scaffold10339size4147.g33232.t1"/>
    <property type="gene ID" value="PSAMB.scaffold10339size4147.g33232"/>
</dbReference>
<dbReference type="Proteomes" id="UP000887566">
    <property type="component" value="Unplaced"/>
</dbReference>
<organism evidence="1 2">
    <name type="scientific">Plectus sambesii</name>
    <dbReference type="NCBI Taxonomy" id="2011161"/>
    <lineage>
        <taxon>Eukaryota</taxon>
        <taxon>Metazoa</taxon>
        <taxon>Ecdysozoa</taxon>
        <taxon>Nematoda</taxon>
        <taxon>Chromadorea</taxon>
        <taxon>Plectida</taxon>
        <taxon>Plectina</taxon>
        <taxon>Plectoidea</taxon>
        <taxon>Plectidae</taxon>
        <taxon>Plectus</taxon>
    </lineage>
</organism>
<keyword evidence="1" id="KW-1185">Reference proteome</keyword>
<dbReference type="AlphaFoldDB" id="A0A914UJ61"/>
<evidence type="ECO:0000313" key="1">
    <source>
        <dbReference type="Proteomes" id="UP000887566"/>
    </source>
</evidence>
<proteinExistence type="predicted"/>
<reference evidence="2" key="1">
    <citation type="submission" date="2022-11" db="UniProtKB">
        <authorList>
            <consortium name="WormBaseParasite"/>
        </authorList>
    </citation>
    <scope>IDENTIFICATION</scope>
</reference>
<name>A0A914UJ61_9BILA</name>
<accession>A0A914UJ61</accession>